<accession>A0A3Q9IM03</accession>
<reference evidence="2 3" key="1">
    <citation type="submission" date="2018-10" db="EMBL/GenBank/DDBJ databases">
        <title>Butyricimonas faecalis sp. nov., isolated from human faeces and emended description of the genus Butyricimonas.</title>
        <authorList>
            <person name="Le Roy T."/>
            <person name="Van der Smissen P."/>
            <person name="Paquot A."/>
            <person name="Delzenne N."/>
            <person name="Muccioli G."/>
            <person name="Collet J.-F."/>
            <person name="Cani P.D."/>
        </authorList>
    </citation>
    <scope>NUCLEOTIDE SEQUENCE [LARGE SCALE GENOMIC DNA]</scope>
    <source>
        <strain evidence="2 3">H184</strain>
    </source>
</reference>
<name>A0A3Q9IM03_9BACT</name>
<dbReference type="RefSeq" id="WP_127074784.1">
    <property type="nucleotide sequence ID" value="NZ_CP032819.1"/>
</dbReference>
<evidence type="ECO:0000313" key="3">
    <source>
        <dbReference type="Proteomes" id="UP000270673"/>
    </source>
</evidence>
<dbReference type="Gene3D" id="3.90.1580.10">
    <property type="entry name" value="paralog of FGE (formylglycine-generating enzyme)"/>
    <property type="match status" value="1"/>
</dbReference>
<evidence type="ECO:0000313" key="2">
    <source>
        <dbReference type="EMBL" id="AZS28666.1"/>
    </source>
</evidence>
<gene>
    <name evidence="2" type="ORF">D8S85_03265</name>
</gene>
<dbReference type="InterPro" id="IPR042095">
    <property type="entry name" value="SUMF_sf"/>
</dbReference>
<evidence type="ECO:0000259" key="1">
    <source>
        <dbReference type="Pfam" id="PF03781"/>
    </source>
</evidence>
<dbReference type="AlphaFoldDB" id="A0A3Q9IM03"/>
<dbReference type="InterPro" id="IPR016187">
    <property type="entry name" value="CTDL_fold"/>
</dbReference>
<dbReference type="Proteomes" id="UP000270673">
    <property type="component" value="Chromosome"/>
</dbReference>
<keyword evidence="3" id="KW-1185">Reference proteome</keyword>
<dbReference type="EMBL" id="CP032819">
    <property type="protein sequence ID" value="AZS28666.1"/>
    <property type="molecule type" value="Genomic_DNA"/>
</dbReference>
<dbReference type="Pfam" id="PF03781">
    <property type="entry name" value="FGE-sulfatase"/>
    <property type="match status" value="1"/>
</dbReference>
<proteinExistence type="predicted"/>
<feature type="domain" description="Sulfatase-modifying factor enzyme-like" evidence="1">
    <location>
        <begin position="39"/>
        <end position="79"/>
    </location>
</feature>
<protein>
    <recommendedName>
        <fullName evidence="1">Sulfatase-modifying factor enzyme-like domain-containing protein</fullName>
    </recommendedName>
</protein>
<dbReference type="OrthoDB" id="9768004at2"/>
<organism evidence="2 3">
    <name type="scientific">Butyricimonas faecalis</name>
    <dbReference type="NCBI Taxonomy" id="2093856"/>
    <lineage>
        <taxon>Bacteria</taxon>
        <taxon>Pseudomonadati</taxon>
        <taxon>Bacteroidota</taxon>
        <taxon>Bacteroidia</taxon>
        <taxon>Bacteroidales</taxon>
        <taxon>Odoribacteraceae</taxon>
        <taxon>Butyricimonas</taxon>
    </lineage>
</organism>
<dbReference type="KEGG" id="buy:D8S85_03265"/>
<dbReference type="SUPFAM" id="SSF56436">
    <property type="entry name" value="C-type lectin-like"/>
    <property type="match status" value="1"/>
</dbReference>
<sequence>MVSGAVCAPCAAAGGFHPLCRCAGIPADIGKEKGGWLKTGNNRVLRGGYYGNSAQYCRSAYRNNNKPDNANNNFGFRVVFVP</sequence>
<dbReference type="InterPro" id="IPR005532">
    <property type="entry name" value="SUMF_dom"/>
</dbReference>